<accession>U2J1U5</accession>
<organism evidence="1 2">
    <name type="scientific">Streptococcus sobrinus W1703</name>
    <dbReference type="NCBI Taxonomy" id="1227275"/>
    <lineage>
        <taxon>Bacteria</taxon>
        <taxon>Bacillati</taxon>
        <taxon>Bacillota</taxon>
        <taxon>Bacilli</taxon>
        <taxon>Lactobacillales</taxon>
        <taxon>Streptococcaceae</taxon>
        <taxon>Streptococcus</taxon>
    </lineage>
</organism>
<name>U2J1U5_9STRE</name>
<evidence type="ECO:0000313" key="2">
    <source>
        <dbReference type="Proteomes" id="UP000016617"/>
    </source>
</evidence>
<sequence length="98" mass="11622">MATYLATLLFHFQNKIDFENECRLKVRTQANSSRVSLLIFEPLSRKFPLLATTQLSLIMPLWRKYLSILTSFARILCLFNKIKQGQRRQLKVLKINEY</sequence>
<protein>
    <submittedName>
        <fullName evidence="1">Uncharacterized protein</fullName>
    </submittedName>
</protein>
<comment type="caution">
    <text evidence="1">The sequence shown here is derived from an EMBL/GenBank/DDBJ whole genome shotgun (WGS) entry which is preliminary data.</text>
</comment>
<proteinExistence type="predicted"/>
<dbReference type="HOGENOM" id="CLU_2332538_0_0_9"/>
<gene>
    <name evidence="1" type="ORF">HMPREF1557_01921</name>
</gene>
<evidence type="ECO:0000313" key="1">
    <source>
        <dbReference type="EMBL" id="ERJ74012.1"/>
    </source>
</evidence>
<dbReference type="Proteomes" id="UP000016617">
    <property type="component" value="Unassembled WGS sequence"/>
</dbReference>
<dbReference type="AlphaFoldDB" id="U2J1U5"/>
<reference evidence="1 2" key="1">
    <citation type="submission" date="2013-06" db="EMBL/GenBank/DDBJ databases">
        <authorList>
            <person name="Weinstock G."/>
            <person name="Sodergren E."/>
            <person name="Lobos E.A."/>
            <person name="Fulton L."/>
            <person name="Fulton R."/>
            <person name="Courtney L."/>
            <person name="Fronick C."/>
            <person name="O'Laughlin M."/>
            <person name="Godfrey J."/>
            <person name="Wilson R.M."/>
            <person name="Miner T."/>
            <person name="Farmer C."/>
            <person name="Delehaunty K."/>
            <person name="Cordes M."/>
            <person name="Minx P."/>
            <person name="Tomlinson C."/>
            <person name="Chen J."/>
            <person name="Wollam A."/>
            <person name="Pepin K.H."/>
            <person name="Bhonagiri V."/>
            <person name="Zhang X."/>
            <person name="Warren W."/>
            <person name="Mitreva M."/>
            <person name="Mardis E.R."/>
            <person name="Wilson R.K."/>
        </authorList>
    </citation>
    <scope>NUCLEOTIDE SEQUENCE [LARGE SCALE GENOMIC DNA]</scope>
    <source>
        <strain evidence="1 2">W1703</strain>
    </source>
</reference>
<dbReference type="EMBL" id="AWVA01000116">
    <property type="protein sequence ID" value="ERJ74012.1"/>
    <property type="molecule type" value="Genomic_DNA"/>
</dbReference>